<evidence type="ECO:0000313" key="5">
    <source>
        <dbReference type="Proteomes" id="UP000315648"/>
    </source>
</evidence>
<protein>
    <submittedName>
        <fullName evidence="4">Phosphate ABC transporter substrate-binding protein</fullName>
    </submittedName>
</protein>
<reference evidence="4 5" key="1">
    <citation type="submission" date="2019-07" db="EMBL/GenBank/DDBJ databases">
        <title>Description of 53C-WASEF.</title>
        <authorList>
            <person name="Pitt A."/>
            <person name="Hahn M.W."/>
        </authorList>
    </citation>
    <scope>NUCLEOTIDE SEQUENCE [LARGE SCALE GENOMIC DNA]</scope>
    <source>
        <strain evidence="4 5">53C-WASEF</strain>
    </source>
</reference>
<dbReference type="Gene3D" id="3.40.190.10">
    <property type="entry name" value="Periplasmic binding protein-like II"/>
    <property type="match status" value="2"/>
</dbReference>
<organism evidence="4 5">
    <name type="scientific">Rariglobus hedericola</name>
    <dbReference type="NCBI Taxonomy" id="2597822"/>
    <lineage>
        <taxon>Bacteria</taxon>
        <taxon>Pseudomonadati</taxon>
        <taxon>Verrucomicrobiota</taxon>
        <taxon>Opitutia</taxon>
        <taxon>Opitutales</taxon>
        <taxon>Opitutaceae</taxon>
        <taxon>Rariglobus</taxon>
    </lineage>
</organism>
<name>A0A556QMA1_9BACT</name>
<dbReference type="EMBL" id="VMBG01000001">
    <property type="protein sequence ID" value="TSJ77780.1"/>
    <property type="molecule type" value="Genomic_DNA"/>
</dbReference>
<keyword evidence="1 2" id="KW-0732">Signal</keyword>
<sequence>MRLTSLLLAAFLSLTVARAEVRLVGSDLLGKDFTTALAAYSKRNDLGIKLALEGSRAGMEQLQSGRADLGLMVFSPGEKPPEAPYVVLPVAYHTLAVVVPATLPLSQITFGQLNTIYGDDAQSGLKRWSDLGVTGEWANRNILPNITGPGGGITYDLFRYTVLAAPSLKPTVGVQTTLSNTLTRIRGDEGGIAVLPLMPATQTRLKTLLVARGAQDVAFGPTPENLHSGDYPVRLPVYLVFRKDAAKQLQTTLRYLLSEEAVPLWEGAQLVPLPIQARNQMIFDLEVL</sequence>
<gene>
    <name evidence="4" type="ORF">FPL22_00280</name>
</gene>
<dbReference type="Proteomes" id="UP000315648">
    <property type="component" value="Unassembled WGS sequence"/>
</dbReference>
<dbReference type="PANTHER" id="PTHR30570:SF1">
    <property type="entry name" value="PHOSPHATE-BINDING PROTEIN PSTS"/>
    <property type="match status" value="1"/>
</dbReference>
<evidence type="ECO:0000313" key="4">
    <source>
        <dbReference type="EMBL" id="TSJ77780.1"/>
    </source>
</evidence>
<comment type="caution">
    <text evidence="4">The sequence shown here is derived from an EMBL/GenBank/DDBJ whole genome shotgun (WGS) entry which is preliminary data.</text>
</comment>
<feature type="chain" id="PRO_5021885533" evidence="2">
    <location>
        <begin position="20"/>
        <end position="288"/>
    </location>
</feature>
<dbReference type="OrthoDB" id="185579at2"/>
<dbReference type="AlphaFoldDB" id="A0A556QMA1"/>
<proteinExistence type="predicted"/>
<evidence type="ECO:0000256" key="1">
    <source>
        <dbReference type="ARBA" id="ARBA00022729"/>
    </source>
</evidence>
<keyword evidence="5" id="KW-1185">Reference proteome</keyword>
<dbReference type="InterPro" id="IPR050811">
    <property type="entry name" value="Phosphate_ABC_transporter"/>
</dbReference>
<accession>A0A556QMA1</accession>
<dbReference type="RefSeq" id="WP_144228122.1">
    <property type="nucleotide sequence ID" value="NZ_CBCRVV010000001.1"/>
</dbReference>
<feature type="signal peptide" evidence="2">
    <location>
        <begin position="1"/>
        <end position="19"/>
    </location>
</feature>
<feature type="domain" description="PBP" evidence="3">
    <location>
        <begin position="21"/>
        <end position="260"/>
    </location>
</feature>
<dbReference type="Pfam" id="PF12849">
    <property type="entry name" value="PBP_like_2"/>
    <property type="match status" value="1"/>
</dbReference>
<evidence type="ECO:0000256" key="2">
    <source>
        <dbReference type="SAM" id="SignalP"/>
    </source>
</evidence>
<dbReference type="InterPro" id="IPR024370">
    <property type="entry name" value="PBP_domain"/>
</dbReference>
<evidence type="ECO:0000259" key="3">
    <source>
        <dbReference type="Pfam" id="PF12849"/>
    </source>
</evidence>
<dbReference type="SUPFAM" id="SSF53850">
    <property type="entry name" value="Periplasmic binding protein-like II"/>
    <property type="match status" value="1"/>
</dbReference>
<dbReference type="PANTHER" id="PTHR30570">
    <property type="entry name" value="PERIPLASMIC PHOSPHATE BINDING COMPONENT OF PHOSPHATE ABC TRANSPORTER"/>
    <property type="match status" value="1"/>
</dbReference>